<sequence>MRCGLRPNSFHTSATVLFDTPAARAIVRVLQCVWPGGWDPLVSATIFSIVASGMEGLRPRPCRTCPNLTRPSSLNRVRQFATVAGDTDTLAAIAALATPSAAINKALARTTSRCAPDCDRANDSNILRCPSVTTKAGTGLLIPEIIADNCQLFAGHTTRSSAKRPESATPRIGSTSTPSDIIPVASALMLNALKTPSMRRMRDSGCRPVAVRIPAPARATALPVAIRRRQPQPSR</sequence>
<organism evidence="2">
    <name type="scientific">Mycobacterium riyadhense</name>
    <dbReference type="NCBI Taxonomy" id="486698"/>
    <lineage>
        <taxon>Bacteria</taxon>
        <taxon>Bacillati</taxon>
        <taxon>Actinomycetota</taxon>
        <taxon>Actinomycetes</taxon>
        <taxon>Mycobacteriales</taxon>
        <taxon>Mycobacteriaceae</taxon>
        <taxon>Mycobacterium</taxon>
    </lineage>
</organism>
<proteinExistence type="predicted"/>
<evidence type="ECO:0000313" key="2">
    <source>
        <dbReference type="EMBL" id="VTP03687.1"/>
    </source>
</evidence>
<feature type="region of interest" description="Disordered" evidence="1">
    <location>
        <begin position="157"/>
        <end position="179"/>
    </location>
</feature>
<dbReference type="EMBL" id="LR589171">
    <property type="protein sequence ID" value="VTP03687.1"/>
    <property type="molecule type" value="Genomic_DNA"/>
</dbReference>
<accession>A0A653F1R3</accession>
<gene>
    <name evidence="2" type="ORF">BIN_B_05213</name>
</gene>
<name>A0A653F1R3_9MYCO</name>
<evidence type="ECO:0000256" key="1">
    <source>
        <dbReference type="SAM" id="MobiDB-lite"/>
    </source>
</evidence>
<reference evidence="2" key="1">
    <citation type="submission" date="2019-05" db="EMBL/GenBank/DDBJ databases">
        <authorList>
            <person name="Naeem R."/>
            <person name="Antony C."/>
            <person name="Guan Q."/>
        </authorList>
    </citation>
    <scope>NUCLEOTIDE SEQUENCE</scope>
    <source>
        <strain evidence="2">2</strain>
    </source>
</reference>
<protein>
    <submittedName>
        <fullName evidence="2">Uncharacterized protein</fullName>
    </submittedName>
</protein>
<dbReference type="AlphaFoldDB" id="A0A653F1R3"/>